<evidence type="ECO:0000313" key="1">
    <source>
        <dbReference type="EMBL" id="CAJ1376304.1"/>
    </source>
</evidence>
<name>A0AA36MKY7_9DINO</name>
<reference evidence="1" key="1">
    <citation type="submission" date="2023-08" db="EMBL/GenBank/DDBJ databases">
        <authorList>
            <person name="Chen Y."/>
            <person name="Shah S."/>
            <person name="Dougan E. K."/>
            <person name="Thang M."/>
            <person name="Chan C."/>
        </authorList>
    </citation>
    <scope>NUCLEOTIDE SEQUENCE</scope>
</reference>
<dbReference type="EMBL" id="CAUJNA010000380">
    <property type="protein sequence ID" value="CAJ1376304.1"/>
    <property type="molecule type" value="Genomic_DNA"/>
</dbReference>
<keyword evidence="2" id="KW-1185">Reference proteome</keyword>
<comment type="caution">
    <text evidence="1">The sequence shown here is derived from an EMBL/GenBank/DDBJ whole genome shotgun (WGS) entry which is preliminary data.</text>
</comment>
<accession>A0AA36MKY7</accession>
<sequence length="401" mass="45088">MSKLPLSASTETARLLEERAQLWQSRLLLEAVPMLERWCSRAMASGELQVACILWLHLALIQRWRKGEANKNSVSTLLCSELFLNANLDTSGLGTRRQAEELGLLDTEIFELFHSTRSRVYRWLQKSSPDGTERDAVLEHVVSTVASSPAREVAMRRWWELEDSWDGRGRFAASPSAPLPAAEVDPDEDFARWLSASVASAPVEVNVNLGQLQFRQHSVTVVPREVLALPEFQEVFPQVDVNACLLWALVERAPSRERYRFAGLRYEFRLWKLPDEPVMEAFSRKFPEHATVAEEWLSNAIAAVPEMQPLWTRGKWLAPEEVQRRVCKSAKLALSFGADSAVEPEAFHYEAGGFHGEAAALRSGGLSEWPQRSRGALVQPEPLRSPCGAHTGGEYFGRRVT</sequence>
<dbReference type="Proteomes" id="UP001178507">
    <property type="component" value="Unassembled WGS sequence"/>
</dbReference>
<organism evidence="1 2">
    <name type="scientific">Effrenium voratum</name>
    <dbReference type="NCBI Taxonomy" id="2562239"/>
    <lineage>
        <taxon>Eukaryota</taxon>
        <taxon>Sar</taxon>
        <taxon>Alveolata</taxon>
        <taxon>Dinophyceae</taxon>
        <taxon>Suessiales</taxon>
        <taxon>Symbiodiniaceae</taxon>
        <taxon>Effrenium</taxon>
    </lineage>
</organism>
<dbReference type="AlphaFoldDB" id="A0AA36MKY7"/>
<evidence type="ECO:0000313" key="2">
    <source>
        <dbReference type="Proteomes" id="UP001178507"/>
    </source>
</evidence>
<gene>
    <name evidence="1" type="ORF">EVOR1521_LOCUS5398</name>
</gene>
<proteinExistence type="predicted"/>
<protein>
    <submittedName>
        <fullName evidence="1">Uncharacterized protein</fullName>
    </submittedName>
</protein>